<reference evidence="1" key="1">
    <citation type="submission" date="2013-07" db="EMBL/GenBank/DDBJ databases">
        <title>Sub-species coevolution in mutualistic symbiosis.</title>
        <authorList>
            <person name="Murfin K."/>
            <person name="Klassen J."/>
            <person name="Lee M."/>
            <person name="Forst S."/>
            <person name="Stock P."/>
            <person name="Goodrich-Blair H."/>
        </authorList>
    </citation>
    <scope>NUCLEOTIDE SEQUENCE [LARGE SCALE GENOMIC DNA]</scope>
    <source>
        <strain evidence="1">Kraussei Becker Underwood</strain>
    </source>
</reference>
<evidence type="ECO:0000313" key="1">
    <source>
        <dbReference type="EMBL" id="CDH22309.1"/>
    </source>
</evidence>
<protein>
    <submittedName>
        <fullName evidence="1">Uncharacterized protein</fullName>
    </submittedName>
</protein>
<dbReference type="AlphaFoldDB" id="A0A077PQX5"/>
<dbReference type="EMBL" id="CBSZ010000010">
    <property type="protein sequence ID" value="CDH22309.1"/>
    <property type="molecule type" value="Genomic_DNA"/>
</dbReference>
<organism evidence="1">
    <name type="scientific">Xenorhabdus bovienii str. kraussei Becker Underwood</name>
    <dbReference type="NCBI Taxonomy" id="1398204"/>
    <lineage>
        <taxon>Bacteria</taxon>
        <taxon>Pseudomonadati</taxon>
        <taxon>Pseudomonadota</taxon>
        <taxon>Gammaproteobacteria</taxon>
        <taxon>Enterobacterales</taxon>
        <taxon>Morganellaceae</taxon>
        <taxon>Xenorhabdus</taxon>
    </lineage>
</organism>
<sequence>MVYYSTEKLQSADRNPYELKATIVVLSRRFEEGKRDNYQLLAHFI</sequence>
<dbReference type="HOGENOM" id="CLU_3207064_0_0_6"/>
<gene>
    <name evidence="1" type="ORF">XBKB1_1070003</name>
</gene>
<name>A0A077PQX5_XENBV</name>
<accession>A0A077PQX5</accession>
<comment type="caution">
    <text evidence="1">The sequence shown here is derived from an EMBL/GenBank/DDBJ whole genome shotgun (WGS) entry which is preliminary data.</text>
</comment>
<proteinExistence type="predicted"/>
<dbReference type="Proteomes" id="UP000028493">
    <property type="component" value="Unassembled WGS sequence"/>
</dbReference>